<dbReference type="EMBL" id="WTVM01000015">
    <property type="protein sequence ID" value="NMG02125.1"/>
    <property type="molecule type" value="Genomic_DNA"/>
</dbReference>
<organism evidence="1 2">
    <name type="scientific">Azoarcus taiwanensis</name>
    <dbReference type="NCBI Taxonomy" id="666964"/>
    <lineage>
        <taxon>Bacteria</taxon>
        <taxon>Pseudomonadati</taxon>
        <taxon>Pseudomonadota</taxon>
        <taxon>Betaproteobacteria</taxon>
        <taxon>Rhodocyclales</taxon>
        <taxon>Zoogloeaceae</taxon>
        <taxon>Azoarcus</taxon>
    </lineage>
</organism>
<dbReference type="Proteomes" id="UP000599523">
    <property type="component" value="Unassembled WGS sequence"/>
</dbReference>
<gene>
    <name evidence="1" type="ORF">GPA21_03955</name>
</gene>
<reference evidence="1" key="1">
    <citation type="submission" date="2019-12" db="EMBL/GenBank/DDBJ databases">
        <title>Comparative genomics gives insights into the taxonomy of the Azoarcus-Aromatoleum group and reveals separate origins of nif in the plant-associated Azoarcus and non-plant-associated Aromatoleum sub-groups.</title>
        <authorList>
            <person name="Lafos M."/>
            <person name="Maluk M."/>
            <person name="Batista M."/>
            <person name="Junghare M."/>
            <person name="Carmona M."/>
            <person name="Faoro H."/>
            <person name="Cruz L.M."/>
            <person name="Battistoni F."/>
            <person name="De Souza E."/>
            <person name="Pedrosa F."/>
            <person name="Chen W.-M."/>
            <person name="Poole P.S."/>
            <person name="Dixon R.A."/>
            <person name="James E.K."/>
        </authorList>
    </citation>
    <scope>NUCLEOTIDE SEQUENCE</scope>
    <source>
        <strain evidence="1">NSC3</strain>
    </source>
</reference>
<dbReference type="InterPro" id="IPR039498">
    <property type="entry name" value="NTP_transf_5"/>
</dbReference>
<evidence type="ECO:0000313" key="1">
    <source>
        <dbReference type="EMBL" id="NMG02125.1"/>
    </source>
</evidence>
<proteinExistence type="predicted"/>
<evidence type="ECO:0000313" key="2">
    <source>
        <dbReference type="Proteomes" id="UP000599523"/>
    </source>
</evidence>
<accession>A0A972J8T1</accession>
<dbReference type="AlphaFoldDB" id="A0A972J8T1"/>
<protein>
    <recommendedName>
        <fullName evidence="3">Nucleotidyltransferase family protein</fullName>
    </recommendedName>
</protein>
<evidence type="ECO:0008006" key="3">
    <source>
        <dbReference type="Google" id="ProtNLM"/>
    </source>
</evidence>
<comment type="caution">
    <text evidence="1">The sequence shown here is derived from an EMBL/GenBank/DDBJ whole genome shotgun (WGS) entry which is preliminary data.</text>
</comment>
<dbReference type="RefSeq" id="WP_168986917.1">
    <property type="nucleotide sequence ID" value="NZ_CAWPHM010000066.1"/>
</dbReference>
<name>A0A972J8T1_9RHOO</name>
<keyword evidence="2" id="KW-1185">Reference proteome</keyword>
<sequence length="360" mass="41087">MSQRANLLVTSLLEPETIESLRLESWDILIRQARSAQLLVRLAAQLSGTGLLEKVPEHPRQHLVAVLALHAHQQLAVRREIEHLLDAFEGRGLRLVLLKGAAYAIADLPPGRARLFADIDLLVPKSRLRDAELALMSHGWSSANHDAYDQRYYREWMHELPPLMHLTRMSTIDVHHNLVPSTAPIHPDATRLLDDAVPCLGRPDIFVLSPNDMILHSAVHLFHDGEFENALRDLFDIRDLVSHWMQSEGSWISLAERARELELERPLAYALRYLQKLLHTPVPTELSDFKMHTGAGLKWKVLDAIFERGLRPPHPSCNDRLSTFARSILYARGHALRMPLPLLVPHLMRKSLIRWNGHLE</sequence>
<dbReference type="Pfam" id="PF14907">
    <property type="entry name" value="NTP_transf_5"/>
    <property type="match status" value="1"/>
</dbReference>